<evidence type="ECO:0000256" key="1">
    <source>
        <dbReference type="SAM" id="MobiDB-lite"/>
    </source>
</evidence>
<sequence length="593" mass="64955">MAADWDRLEPHTRSTDLDQGLQARIADPLWSLARQWQVGEFRGEDAASPISAQISAWINPINTFRNDAGEGEGKNKAAVEPFDAGAFAARPLEARVEAENFLAGPARVQLAGEAGLQLLRRLDAAGLASLRAKVRAAFPLELPDWCLHGLAAKEAQALRLLARRSVDARKLAPAISKGSFVAALELDPKADAATIAALDRPTKRWLTEYRARFCLPGESGDTWADERLEYSFSLGVAAGQGEVILGAREYVGGHLDWYSFTVDADPAASHGLKAGTGGTTKVQPTVLPVPLSFPGMPASRWWEFEEGKVYFGGIQAGPADLGRLIVAEFATLYSDDWFLLPLRLPASALVRVGWIDVVDSFGGSHRVRSTAVEDQQRIGEGQARAFAGFELSGDDSVARGRTPWLLLPRPLASSIEGEALERVAFVRDEAANLAWAVEERIETSTGKPQQRRLRTSLAVGEASEGADEPTAAGERDGRQTWRYSLESEVPPHWIPFIPERLPDSEQVRLRRARMQGWANLPDWAVGPLGEVLDPTRPLRLHEDELPRGGVSVSRHWQLARGSDGRLHLWIGRRKRPGRGERGSGLRFDTIERG</sequence>
<organism evidence="2 3">
    <name type="scientific">Plesiocystis pacifica SIR-1</name>
    <dbReference type="NCBI Taxonomy" id="391625"/>
    <lineage>
        <taxon>Bacteria</taxon>
        <taxon>Pseudomonadati</taxon>
        <taxon>Myxococcota</taxon>
        <taxon>Polyangia</taxon>
        <taxon>Nannocystales</taxon>
        <taxon>Nannocystaceae</taxon>
        <taxon>Plesiocystis</taxon>
    </lineage>
</organism>
<dbReference type="Proteomes" id="UP000005801">
    <property type="component" value="Unassembled WGS sequence"/>
</dbReference>
<dbReference type="eggNOG" id="ENOG502Z7I8">
    <property type="taxonomic scope" value="Bacteria"/>
</dbReference>
<comment type="caution">
    <text evidence="2">The sequence shown here is derived from an EMBL/GenBank/DDBJ whole genome shotgun (WGS) entry which is preliminary data.</text>
</comment>
<feature type="region of interest" description="Disordered" evidence="1">
    <location>
        <begin position="444"/>
        <end position="477"/>
    </location>
</feature>
<dbReference type="OrthoDB" id="9763471at2"/>
<proteinExistence type="predicted"/>
<reference evidence="2 3" key="1">
    <citation type="submission" date="2007-06" db="EMBL/GenBank/DDBJ databases">
        <authorList>
            <person name="Shimkets L."/>
            <person name="Ferriera S."/>
            <person name="Johnson J."/>
            <person name="Kravitz S."/>
            <person name="Beeson K."/>
            <person name="Sutton G."/>
            <person name="Rogers Y.-H."/>
            <person name="Friedman R."/>
            <person name="Frazier M."/>
            <person name="Venter J.C."/>
        </authorList>
    </citation>
    <scope>NUCLEOTIDE SEQUENCE [LARGE SCALE GENOMIC DNA]</scope>
    <source>
        <strain evidence="2 3">SIR-1</strain>
    </source>
</reference>
<evidence type="ECO:0000313" key="2">
    <source>
        <dbReference type="EMBL" id="EDM73676.1"/>
    </source>
</evidence>
<accession>A6GKB7</accession>
<protein>
    <submittedName>
        <fullName evidence="2">Uncharacterized protein</fullName>
    </submittedName>
</protein>
<keyword evidence="3" id="KW-1185">Reference proteome</keyword>
<dbReference type="AlphaFoldDB" id="A6GKB7"/>
<evidence type="ECO:0000313" key="3">
    <source>
        <dbReference type="Proteomes" id="UP000005801"/>
    </source>
</evidence>
<name>A6GKB7_9BACT</name>
<dbReference type="RefSeq" id="WP_006977153.1">
    <property type="nucleotide sequence ID" value="NZ_ABCS01000190.1"/>
</dbReference>
<dbReference type="EMBL" id="ABCS01000190">
    <property type="protein sequence ID" value="EDM73676.1"/>
    <property type="molecule type" value="Genomic_DNA"/>
</dbReference>
<gene>
    <name evidence="2" type="ORF">PPSIR1_27108</name>
</gene>
<dbReference type="STRING" id="391625.PPSIR1_27108"/>